<comment type="caution">
    <text evidence="3">The sequence shown here is derived from an EMBL/GenBank/DDBJ whole genome shotgun (WGS) entry which is preliminary data.</text>
</comment>
<sequence>MFYRNISRNWLPLCAAALLASAFSVRAELPEVFQGDTPGSEYSISYDDLDALLKATVLYTGNSNRQKAGKSVARTGTRMKANVDRLTVNEGNRFYFEAFKDNAELRQILAAIRTSLQQVPAEVKLSAFSKSEQLAYWLNLYNVTVLDELVKIYPQKNLESLVDGGESLFERKTLNVAGIALSLNDIQFNILQEKYNDPLVIYGLHQGYIGSPGIRKHAYTGKNVYRTLTNNAYEFINSNRGTYGEVNAENFRVSSFYQRSKAYFPNFEKDLTAHLLEHISGTERKALETASVIEADINNWNITDVYGTSRNYGAGLADNTAALIGSFSSGGTRGPEYDGIANLDSAAMSLQKLSTSYGRFGPDQIQRMRELDAIRVGERGAVTVTDIEDENN</sequence>
<evidence type="ECO:0000313" key="3">
    <source>
        <dbReference type="EMBL" id="MBZ9612023.1"/>
    </source>
</evidence>
<keyword evidence="4" id="KW-1185">Reference proteome</keyword>
<dbReference type="Pfam" id="PF04784">
    <property type="entry name" value="DUF547"/>
    <property type="match status" value="1"/>
</dbReference>
<feature type="chain" id="PRO_5046348043" evidence="1">
    <location>
        <begin position="28"/>
        <end position="392"/>
    </location>
</feature>
<evidence type="ECO:0000256" key="1">
    <source>
        <dbReference type="SAM" id="SignalP"/>
    </source>
</evidence>
<accession>A0ABS7X8Z5</accession>
<reference evidence="3 4" key="1">
    <citation type="submission" date="2020-12" db="EMBL/GenBank/DDBJ databases">
        <authorList>
            <person name="Ruan W."/>
            <person name="Khan S.A."/>
            <person name="Jeon C.O."/>
        </authorList>
    </citation>
    <scope>NUCLEOTIDE SEQUENCE [LARGE SCALE GENOMIC DNA]</scope>
    <source>
        <strain evidence="3 4">MA-13</strain>
    </source>
</reference>
<proteinExistence type="predicted"/>
<dbReference type="EMBL" id="JAERPS020000003">
    <property type="protein sequence ID" value="MBZ9612023.1"/>
    <property type="molecule type" value="Genomic_DNA"/>
</dbReference>
<protein>
    <submittedName>
        <fullName evidence="3">DUF547 domain-containing protein</fullName>
    </submittedName>
</protein>
<feature type="domain" description="DUF547" evidence="2">
    <location>
        <begin position="126"/>
        <end position="236"/>
    </location>
</feature>
<feature type="signal peptide" evidence="1">
    <location>
        <begin position="1"/>
        <end position="27"/>
    </location>
</feature>
<reference evidence="3 4" key="2">
    <citation type="submission" date="2021-08" db="EMBL/GenBank/DDBJ databases">
        <title>Rheinheimera aquimaris sp. nov., isolated from seawater of the East Sea in Korea.</title>
        <authorList>
            <person name="Kim K.H."/>
            <person name="Wenting R."/>
            <person name="Kim K.R."/>
            <person name="Jeon C.O."/>
        </authorList>
    </citation>
    <scope>NUCLEOTIDE SEQUENCE [LARGE SCALE GENOMIC DNA]</scope>
    <source>
        <strain evidence="3 4">MA-13</strain>
    </source>
</reference>
<name>A0ABS7X8Z5_9GAMM</name>
<dbReference type="InterPro" id="IPR006869">
    <property type="entry name" value="DUF547"/>
</dbReference>
<dbReference type="RefSeq" id="WP_205310965.1">
    <property type="nucleotide sequence ID" value="NZ_JAERPS020000003.1"/>
</dbReference>
<organism evidence="3 4">
    <name type="scientific">Rheinheimera maricola</name>
    <dbReference type="NCBI Taxonomy" id="2793282"/>
    <lineage>
        <taxon>Bacteria</taxon>
        <taxon>Pseudomonadati</taxon>
        <taxon>Pseudomonadota</taxon>
        <taxon>Gammaproteobacteria</taxon>
        <taxon>Chromatiales</taxon>
        <taxon>Chromatiaceae</taxon>
        <taxon>Rheinheimera</taxon>
    </lineage>
</organism>
<evidence type="ECO:0000259" key="2">
    <source>
        <dbReference type="Pfam" id="PF04784"/>
    </source>
</evidence>
<dbReference type="Proteomes" id="UP000663814">
    <property type="component" value="Unassembled WGS sequence"/>
</dbReference>
<gene>
    <name evidence="3" type="ORF">I4W93_010480</name>
</gene>
<keyword evidence="1" id="KW-0732">Signal</keyword>
<evidence type="ECO:0000313" key="4">
    <source>
        <dbReference type="Proteomes" id="UP000663814"/>
    </source>
</evidence>